<comment type="similarity">
    <text evidence="1">Belongs to the BetVI family.</text>
</comment>
<dbReference type="PANTHER" id="PTHR31213:SF70">
    <property type="entry name" value="MAJOR ALLERGEN PRU AR 1-LIKE"/>
    <property type="match status" value="1"/>
</dbReference>
<gene>
    <name evidence="3" type="ORF">GSCOC_T00031009001</name>
</gene>
<dbReference type="GO" id="GO:0004864">
    <property type="term" value="F:protein phosphatase inhibitor activity"/>
    <property type="evidence" value="ECO:0007669"/>
    <property type="project" value="InterPro"/>
</dbReference>
<protein>
    <recommendedName>
        <fullName evidence="2">Bet v I/Major latex protein domain-containing protein</fullName>
    </recommendedName>
</protein>
<evidence type="ECO:0000313" key="4">
    <source>
        <dbReference type="Proteomes" id="UP000295252"/>
    </source>
</evidence>
<dbReference type="FunFam" id="3.30.530.20:FF:000007">
    <property type="entry name" value="Major pollen allergen Bet v 1-A"/>
    <property type="match status" value="1"/>
</dbReference>
<dbReference type="InterPro" id="IPR000916">
    <property type="entry name" value="Bet_v_I/MLP"/>
</dbReference>
<dbReference type="GO" id="GO:0038023">
    <property type="term" value="F:signaling receptor activity"/>
    <property type="evidence" value="ECO:0007669"/>
    <property type="project" value="InterPro"/>
</dbReference>
<organism evidence="3 4">
    <name type="scientific">Coffea canephora</name>
    <name type="common">Robusta coffee</name>
    <dbReference type="NCBI Taxonomy" id="49390"/>
    <lineage>
        <taxon>Eukaryota</taxon>
        <taxon>Viridiplantae</taxon>
        <taxon>Streptophyta</taxon>
        <taxon>Embryophyta</taxon>
        <taxon>Tracheophyta</taxon>
        <taxon>Spermatophyta</taxon>
        <taxon>Magnoliopsida</taxon>
        <taxon>eudicotyledons</taxon>
        <taxon>Gunneridae</taxon>
        <taxon>Pentapetalae</taxon>
        <taxon>asterids</taxon>
        <taxon>lamiids</taxon>
        <taxon>Gentianales</taxon>
        <taxon>Rubiaceae</taxon>
        <taxon>Ixoroideae</taxon>
        <taxon>Gardenieae complex</taxon>
        <taxon>Bertiereae - Coffeeae clade</taxon>
        <taxon>Coffeeae</taxon>
        <taxon>Coffea</taxon>
    </lineage>
</organism>
<dbReference type="OMA" id="KYYTIAD"/>
<dbReference type="Gene3D" id="3.30.530.20">
    <property type="match status" value="1"/>
</dbReference>
<dbReference type="PhylomeDB" id="A0A068URT0"/>
<dbReference type="InterPro" id="IPR050279">
    <property type="entry name" value="Plant_def-hormone_signal"/>
</dbReference>
<dbReference type="SUPFAM" id="SSF55961">
    <property type="entry name" value="Bet v1-like"/>
    <property type="match status" value="1"/>
</dbReference>
<dbReference type="Gramene" id="CDP10318">
    <property type="protein sequence ID" value="CDP10318"/>
    <property type="gene ID" value="GSCOC_T00031009001"/>
</dbReference>
<dbReference type="InParanoid" id="A0A068URT0"/>
<dbReference type="InterPro" id="IPR023393">
    <property type="entry name" value="START-like_dom_sf"/>
</dbReference>
<dbReference type="Proteomes" id="UP000295252">
    <property type="component" value="Chromosome V"/>
</dbReference>
<dbReference type="EMBL" id="HG739128">
    <property type="protein sequence ID" value="CDP10318.1"/>
    <property type="molecule type" value="Genomic_DNA"/>
</dbReference>
<evidence type="ECO:0000259" key="2">
    <source>
        <dbReference type="SMART" id="SM01037"/>
    </source>
</evidence>
<dbReference type="AlphaFoldDB" id="A0A068URT0"/>
<reference evidence="4" key="1">
    <citation type="journal article" date="2014" name="Science">
        <title>The coffee genome provides insight into the convergent evolution of caffeine biosynthesis.</title>
        <authorList>
            <person name="Denoeud F."/>
            <person name="Carretero-Paulet L."/>
            <person name="Dereeper A."/>
            <person name="Droc G."/>
            <person name="Guyot R."/>
            <person name="Pietrella M."/>
            <person name="Zheng C."/>
            <person name="Alberti A."/>
            <person name="Anthony F."/>
            <person name="Aprea G."/>
            <person name="Aury J.M."/>
            <person name="Bento P."/>
            <person name="Bernard M."/>
            <person name="Bocs S."/>
            <person name="Campa C."/>
            <person name="Cenci A."/>
            <person name="Combes M.C."/>
            <person name="Crouzillat D."/>
            <person name="Da Silva C."/>
            <person name="Daddiego L."/>
            <person name="De Bellis F."/>
            <person name="Dussert S."/>
            <person name="Garsmeur O."/>
            <person name="Gayraud T."/>
            <person name="Guignon V."/>
            <person name="Jahn K."/>
            <person name="Jamilloux V."/>
            <person name="Joet T."/>
            <person name="Labadie K."/>
            <person name="Lan T."/>
            <person name="Leclercq J."/>
            <person name="Lepelley M."/>
            <person name="Leroy T."/>
            <person name="Li L.T."/>
            <person name="Librado P."/>
            <person name="Lopez L."/>
            <person name="Munoz A."/>
            <person name="Noel B."/>
            <person name="Pallavicini A."/>
            <person name="Perrotta G."/>
            <person name="Poncet V."/>
            <person name="Pot D."/>
            <person name="Priyono X."/>
            <person name="Rigoreau M."/>
            <person name="Rouard M."/>
            <person name="Rozas J."/>
            <person name="Tranchant-Dubreuil C."/>
            <person name="VanBuren R."/>
            <person name="Zhang Q."/>
            <person name="Andrade A.C."/>
            <person name="Argout X."/>
            <person name="Bertrand B."/>
            <person name="de Kochko A."/>
            <person name="Graziosi G."/>
            <person name="Henry R.J."/>
            <person name="Jayarama X."/>
            <person name="Ming R."/>
            <person name="Nagai C."/>
            <person name="Rounsley S."/>
            <person name="Sankoff D."/>
            <person name="Giuliano G."/>
            <person name="Albert V.A."/>
            <person name="Wincker P."/>
            <person name="Lashermes P."/>
        </authorList>
    </citation>
    <scope>NUCLEOTIDE SEQUENCE [LARGE SCALE GENOMIC DNA]</scope>
    <source>
        <strain evidence="4">cv. DH200-94</strain>
    </source>
</reference>
<accession>A0A068URT0</accession>
<evidence type="ECO:0000256" key="1">
    <source>
        <dbReference type="ARBA" id="ARBA00009744"/>
    </source>
</evidence>
<dbReference type="GO" id="GO:0005634">
    <property type="term" value="C:nucleus"/>
    <property type="evidence" value="ECO:0007669"/>
    <property type="project" value="TreeGrafter"/>
</dbReference>
<dbReference type="SMART" id="SM01037">
    <property type="entry name" value="Bet_v_1"/>
    <property type="match status" value="1"/>
</dbReference>
<dbReference type="PANTHER" id="PTHR31213">
    <property type="entry name" value="OS08G0374000 PROTEIN-RELATED"/>
    <property type="match status" value="1"/>
</dbReference>
<dbReference type="GO" id="GO:0006952">
    <property type="term" value="P:defense response"/>
    <property type="evidence" value="ECO:0007669"/>
    <property type="project" value="InterPro"/>
</dbReference>
<dbReference type="OrthoDB" id="1858506at2759"/>
<feature type="domain" description="Bet v I/Major latex protein" evidence="2">
    <location>
        <begin position="1"/>
        <end position="154"/>
    </location>
</feature>
<keyword evidence="4" id="KW-1185">Reference proteome</keyword>
<proteinExistence type="inferred from homology"/>
<dbReference type="PRINTS" id="PR00634">
    <property type="entry name" value="BETALLERGEN"/>
</dbReference>
<dbReference type="STRING" id="49390.A0A068URT0"/>
<dbReference type="GO" id="GO:0005737">
    <property type="term" value="C:cytoplasm"/>
    <property type="evidence" value="ECO:0007669"/>
    <property type="project" value="TreeGrafter"/>
</dbReference>
<dbReference type="GO" id="GO:0010427">
    <property type="term" value="F:abscisic acid binding"/>
    <property type="evidence" value="ECO:0007669"/>
    <property type="project" value="InterPro"/>
</dbReference>
<dbReference type="InterPro" id="IPR024949">
    <property type="entry name" value="Bet_v_I_allergen"/>
</dbReference>
<dbReference type="Pfam" id="PF00407">
    <property type="entry name" value="Bet_v_1"/>
    <property type="match status" value="1"/>
</dbReference>
<sequence>MAPITYSSEMTSPIPPARLFKAAILDDTLLPKILPQAIKSVEILEGDGGAGTIKLSKFGEANKFKSAKHRVDELDKENFVYSYSVIESDALKEGIEKFTNEIKFEASPNGGSICKTNSSIYTKGDVQITEEEIKGATERALGMFKAVEAYLLANPDAYN</sequence>
<dbReference type="CDD" id="cd07816">
    <property type="entry name" value="Bet_v1-like"/>
    <property type="match status" value="1"/>
</dbReference>
<evidence type="ECO:0000313" key="3">
    <source>
        <dbReference type="EMBL" id="CDP10318.1"/>
    </source>
</evidence>
<name>A0A068URT0_COFCA</name>
<dbReference type="GO" id="GO:0009738">
    <property type="term" value="P:abscisic acid-activated signaling pathway"/>
    <property type="evidence" value="ECO:0007669"/>
    <property type="project" value="InterPro"/>
</dbReference>